<dbReference type="Pfam" id="PF03819">
    <property type="entry name" value="MazG"/>
    <property type="match status" value="2"/>
</dbReference>
<evidence type="ECO:0000313" key="2">
    <source>
        <dbReference type="EMBL" id="GAB1251693.1"/>
    </source>
</evidence>
<dbReference type="SUPFAM" id="SSF101386">
    <property type="entry name" value="all-alpha NTP pyrophosphatases"/>
    <property type="match status" value="2"/>
</dbReference>
<dbReference type="CDD" id="cd11528">
    <property type="entry name" value="NTP-PPase_MazG_Nterm"/>
    <property type="match status" value="1"/>
</dbReference>
<feature type="domain" description="NTP pyrophosphohydrolase MazG-like" evidence="1">
    <location>
        <begin position="31"/>
        <end position="103"/>
    </location>
</feature>
<evidence type="ECO:0000259" key="1">
    <source>
        <dbReference type="Pfam" id="PF03819"/>
    </source>
</evidence>
<accession>A0ABQ0E1Y3</accession>
<dbReference type="InterPro" id="IPR004518">
    <property type="entry name" value="MazG-like_dom"/>
</dbReference>
<reference evidence="2 3" key="1">
    <citation type="journal article" date="2025" name="Int. J. Syst. Evol. Microbiol.">
        <title>Desulfovibrio falkowii sp. nov., Porphyromonas miyakawae sp. nov., Mediterraneibacter flintii sp. nov. and Owariibacterium komagatae gen. nov., sp. nov., isolated from human faeces.</title>
        <authorList>
            <person name="Hamaguchi T."/>
            <person name="Ohara M."/>
            <person name="Hisatomi A."/>
            <person name="Sekiguchi K."/>
            <person name="Takeda J.I."/>
            <person name="Ueyama J."/>
            <person name="Ito M."/>
            <person name="Nishiwaki H."/>
            <person name="Ogi T."/>
            <person name="Hirayama M."/>
            <person name="Ohkuma M."/>
            <person name="Sakamoto M."/>
            <person name="Ohno K."/>
        </authorList>
    </citation>
    <scope>NUCLEOTIDE SEQUENCE [LARGE SCALE GENOMIC DNA]</scope>
    <source>
        <strain evidence="2 3">13CB11C</strain>
    </source>
</reference>
<dbReference type="Gene3D" id="1.10.287.1080">
    <property type="entry name" value="MazG-like"/>
    <property type="match status" value="2"/>
</dbReference>
<feature type="domain" description="NTP pyrophosphohydrolase MazG-like" evidence="1">
    <location>
        <begin position="170"/>
        <end position="226"/>
    </location>
</feature>
<dbReference type="InterPro" id="IPR011551">
    <property type="entry name" value="NTP_PyrPHydrolase_MazG"/>
</dbReference>
<name>A0ABQ0E1Y3_9PORP</name>
<dbReference type="NCBIfam" id="TIGR00444">
    <property type="entry name" value="mazG"/>
    <property type="match status" value="1"/>
</dbReference>
<sequence>MTSKANKLEAFARLLDVLDMLRSFCPWDKKQTNESLRTNTIEEVYELSEALLNKEDKEIKKELGDVLLHVLFYSKIGEEQGAFDIADVCNTLCNKLIFRHPHIYGTSQVDTAEAVVSQWERVKQVEKGGNKTLLSGVPQSLPSLVKAYRISEKAAAVGFDWEKRDDVWDKVAEERKEFEAAVSEGNPDAMEEEFGDWLFALVNAARLYGINPDSALERTNRKFTNRIGYIEAQAKAQGKKLGDLTLDEMEALWQDAKKLEHHSN</sequence>
<comment type="caution">
    <text evidence="2">The sequence shown here is derived from an EMBL/GenBank/DDBJ whole genome shotgun (WGS) entry which is preliminary data.</text>
</comment>
<dbReference type="Proteomes" id="UP001628220">
    <property type="component" value="Unassembled WGS sequence"/>
</dbReference>
<gene>
    <name evidence="2" type="primary">mazG</name>
    <name evidence="2" type="ORF">Tsumi_07970</name>
</gene>
<protein>
    <submittedName>
        <fullName evidence="2">Nucleoside triphosphate pyrophosphohydrolase</fullName>
    </submittedName>
</protein>
<dbReference type="NCBIfam" id="NF007113">
    <property type="entry name" value="PRK09562.1"/>
    <property type="match status" value="1"/>
</dbReference>
<dbReference type="EMBL" id="BAAFSF010000001">
    <property type="protein sequence ID" value="GAB1251693.1"/>
    <property type="molecule type" value="Genomic_DNA"/>
</dbReference>
<dbReference type="RefSeq" id="WP_411915497.1">
    <property type="nucleotide sequence ID" value="NZ_BAAFSF010000001.1"/>
</dbReference>
<dbReference type="PANTHER" id="PTHR30522:SF0">
    <property type="entry name" value="NUCLEOSIDE TRIPHOSPHATE PYROPHOSPHOHYDROLASE"/>
    <property type="match status" value="1"/>
</dbReference>
<dbReference type="CDD" id="cd11529">
    <property type="entry name" value="NTP-PPase_MazG_Cterm"/>
    <property type="match status" value="1"/>
</dbReference>
<dbReference type="InterPro" id="IPR048015">
    <property type="entry name" value="NTP-PPase_MazG-like_N"/>
</dbReference>
<dbReference type="PANTHER" id="PTHR30522">
    <property type="entry name" value="NUCLEOSIDE TRIPHOSPHATE PYROPHOSPHOHYDROLASE"/>
    <property type="match status" value="1"/>
</dbReference>
<evidence type="ECO:0000313" key="3">
    <source>
        <dbReference type="Proteomes" id="UP001628220"/>
    </source>
</evidence>
<keyword evidence="3" id="KW-1185">Reference proteome</keyword>
<dbReference type="InterPro" id="IPR048011">
    <property type="entry name" value="NTP-PPase_MazG-like_C"/>
</dbReference>
<proteinExistence type="predicted"/>
<organism evidence="2 3">
    <name type="scientific">Porphyromonas miyakawae</name>
    <dbReference type="NCBI Taxonomy" id="3137470"/>
    <lineage>
        <taxon>Bacteria</taxon>
        <taxon>Pseudomonadati</taxon>
        <taxon>Bacteroidota</taxon>
        <taxon>Bacteroidia</taxon>
        <taxon>Bacteroidales</taxon>
        <taxon>Porphyromonadaceae</taxon>
        <taxon>Porphyromonas</taxon>
    </lineage>
</organism>